<protein>
    <submittedName>
        <fullName evidence="1">Uncharacterized protein</fullName>
    </submittedName>
</protein>
<comment type="caution">
    <text evidence="1">The sequence shown here is derived from an EMBL/GenBank/DDBJ whole genome shotgun (WGS) entry which is preliminary data.</text>
</comment>
<reference evidence="1" key="1">
    <citation type="journal article" date="2023" name="IScience">
        <title>Live-bearing cockroach genome reveals convergent evolutionary mechanisms linked to viviparity in insects and beyond.</title>
        <authorList>
            <person name="Fouks B."/>
            <person name="Harrison M.C."/>
            <person name="Mikhailova A.A."/>
            <person name="Marchal E."/>
            <person name="English S."/>
            <person name="Carruthers M."/>
            <person name="Jennings E.C."/>
            <person name="Chiamaka E.L."/>
            <person name="Frigard R.A."/>
            <person name="Pippel M."/>
            <person name="Attardo G.M."/>
            <person name="Benoit J.B."/>
            <person name="Bornberg-Bauer E."/>
            <person name="Tobe S.S."/>
        </authorList>
    </citation>
    <scope>NUCLEOTIDE SEQUENCE</scope>
    <source>
        <strain evidence="1">Stay&amp;Tobe</strain>
    </source>
</reference>
<organism evidence="1 2">
    <name type="scientific">Diploptera punctata</name>
    <name type="common">Pacific beetle cockroach</name>
    <dbReference type="NCBI Taxonomy" id="6984"/>
    <lineage>
        <taxon>Eukaryota</taxon>
        <taxon>Metazoa</taxon>
        <taxon>Ecdysozoa</taxon>
        <taxon>Arthropoda</taxon>
        <taxon>Hexapoda</taxon>
        <taxon>Insecta</taxon>
        <taxon>Pterygota</taxon>
        <taxon>Neoptera</taxon>
        <taxon>Polyneoptera</taxon>
        <taxon>Dictyoptera</taxon>
        <taxon>Blattodea</taxon>
        <taxon>Blaberoidea</taxon>
        <taxon>Blaberidae</taxon>
        <taxon>Diplopterinae</taxon>
        <taxon>Diploptera</taxon>
    </lineage>
</organism>
<feature type="non-terminal residue" evidence="1">
    <location>
        <position position="1"/>
    </location>
</feature>
<sequence length="134" mass="15630">TRMPTSDGFSSKLNPEICFNKKQVSFNSSPILMDFLHTSTNNRAEFFIEFTNNMRLKMFPTVLHIIPLSCIFQNIYKLMGTRNFDLHFRQTMRLKSPIQKPNQNADASSQTMKYSSVNLKININCFMSNVHKLR</sequence>
<gene>
    <name evidence="1" type="ORF">L9F63_000067</name>
</gene>
<evidence type="ECO:0000313" key="2">
    <source>
        <dbReference type="Proteomes" id="UP001233999"/>
    </source>
</evidence>
<name>A0AAD8AMB8_DIPPU</name>
<dbReference type="AlphaFoldDB" id="A0AAD8AMB8"/>
<proteinExistence type="predicted"/>
<evidence type="ECO:0000313" key="1">
    <source>
        <dbReference type="EMBL" id="KAJ9601775.1"/>
    </source>
</evidence>
<feature type="non-terminal residue" evidence="1">
    <location>
        <position position="134"/>
    </location>
</feature>
<reference evidence="1" key="2">
    <citation type="submission" date="2023-05" db="EMBL/GenBank/DDBJ databases">
        <authorList>
            <person name="Fouks B."/>
        </authorList>
    </citation>
    <scope>NUCLEOTIDE SEQUENCE</scope>
    <source>
        <strain evidence="1">Stay&amp;Tobe</strain>
        <tissue evidence="1">Testes</tissue>
    </source>
</reference>
<dbReference type="EMBL" id="JASPKZ010000003">
    <property type="protein sequence ID" value="KAJ9601775.1"/>
    <property type="molecule type" value="Genomic_DNA"/>
</dbReference>
<dbReference type="Proteomes" id="UP001233999">
    <property type="component" value="Unassembled WGS sequence"/>
</dbReference>
<accession>A0AAD8AMB8</accession>
<keyword evidence="2" id="KW-1185">Reference proteome</keyword>